<dbReference type="GeneID" id="136078866"/>
<name>A0ABM4BNR1_HYDVU</name>
<gene>
    <name evidence="2" type="primary">LOC136078866</name>
</gene>
<organism evidence="1 2">
    <name type="scientific">Hydra vulgaris</name>
    <name type="common">Hydra</name>
    <name type="synonym">Hydra attenuata</name>
    <dbReference type="NCBI Taxonomy" id="6087"/>
    <lineage>
        <taxon>Eukaryota</taxon>
        <taxon>Metazoa</taxon>
        <taxon>Cnidaria</taxon>
        <taxon>Hydrozoa</taxon>
        <taxon>Hydroidolina</taxon>
        <taxon>Anthoathecata</taxon>
        <taxon>Aplanulata</taxon>
        <taxon>Hydridae</taxon>
        <taxon>Hydra</taxon>
    </lineage>
</organism>
<protein>
    <submittedName>
        <fullName evidence="2">Uncharacterized protein LOC136078866</fullName>
    </submittedName>
</protein>
<accession>A0ABM4BNR1</accession>
<evidence type="ECO:0000313" key="1">
    <source>
        <dbReference type="Proteomes" id="UP001652625"/>
    </source>
</evidence>
<dbReference type="RefSeq" id="XP_065650754.1">
    <property type="nucleotide sequence ID" value="XM_065794682.1"/>
</dbReference>
<evidence type="ECO:0000313" key="2">
    <source>
        <dbReference type="RefSeq" id="XP_065650754.1"/>
    </source>
</evidence>
<dbReference type="Proteomes" id="UP001652625">
    <property type="component" value="Chromosome 03"/>
</dbReference>
<keyword evidence="1" id="KW-1185">Reference proteome</keyword>
<reference evidence="2" key="1">
    <citation type="submission" date="2025-08" db="UniProtKB">
        <authorList>
            <consortium name="RefSeq"/>
        </authorList>
    </citation>
    <scope>IDENTIFICATION</scope>
</reference>
<proteinExistence type="predicted"/>
<sequence length="670" mass="75690">MAPLLSKEKREYHFKRNHVLFQKIICCCYLEKNNKCVPVNKNLEGLVQVFCKPEFSLKVFAYPTGLCPGCKKNLYLCKAGKTIADTVSLKWKNSDLSSLQTSRDCSVLCSICSQGRNRLLNKSMKKGTSSTLKLCQICLCEVAKGKPHKCSPLKSSTNLSESKISKKISKISKKVKEQVASFLLKEIYSDQGQSLGAQAILRTGGKSIHITLGTRESDQRKIPYNEVEVLVNTLGLSQLKSNKMLKTLRRSGVKFESNMEKALDEKSKLLSNFYVTELLDFQEKENDNDYATVKRHLVYIEDITAFLDFVMKYRGQVPQNTFVKVGIDSGGGSPKVIVNLFDPTKDRTEDSSSLGSYSGANTSLVLAYCERVSENHSNMTMIVERLKLHECKYSLASDMKLINILLGISAHGGKYACAWCEGSSELFAGELRTFQSLNNYYELYSSAGSPVKRMKEYKNVINPCLLKIEDKSLSIIREIPLPELHLLMGFVNHVAAFIMQLWPGFIDWVKSIGCLRKGYHGGTFEGNTCREILKSCDKLELIMPVELYPLLETMRKFYKVVHGVFGYKLDPNYSILIESFTQSYKDAQNYCREFLGKQLTVTWKVHAVTAHLETFVDLSGLSLGQFNEQTSESCHSKMKSVINRFGVSQYSNKHKERSKRISEVFSSNNL</sequence>